<organism evidence="1 2">
    <name type="scientific">Mesorhizobium newzealandense</name>
    <dbReference type="NCBI Taxonomy" id="1300302"/>
    <lineage>
        <taxon>Bacteria</taxon>
        <taxon>Pseudomonadati</taxon>
        <taxon>Pseudomonadota</taxon>
        <taxon>Alphaproteobacteria</taxon>
        <taxon>Hyphomicrobiales</taxon>
        <taxon>Phyllobacteriaceae</taxon>
        <taxon>Mesorhizobium</taxon>
    </lineage>
</organism>
<proteinExistence type="predicted"/>
<sequence>MAEKISSFSIHEIVNDRIFLLIANLAISMPRRPSPPKGAAGYRLAMSAAGKIFDGKSFAALPQGQGLHRRR</sequence>
<dbReference type="RefSeq" id="WP_379101645.1">
    <property type="nucleotide sequence ID" value="NZ_JBHUGZ010000014.1"/>
</dbReference>
<gene>
    <name evidence="1" type="ORF">ACFSOZ_22525</name>
</gene>
<dbReference type="Proteomes" id="UP001597405">
    <property type="component" value="Unassembled WGS sequence"/>
</dbReference>
<keyword evidence="2" id="KW-1185">Reference proteome</keyword>
<evidence type="ECO:0000313" key="2">
    <source>
        <dbReference type="Proteomes" id="UP001597405"/>
    </source>
</evidence>
<name>A0ABW4UFF6_9HYPH</name>
<comment type="caution">
    <text evidence="1">The sequence shown here is derived from an EMBL/GenBank/DDBJ whole genome shotgun (WGS) entry which is preliminary data.</text>
</comment>
<protein>
    <submittedName>
        <fullName evidence="1">Uncharacterized protein</fullName>
    </submittedName>
</protein>
<dbReference type="EMBL" id="JBHUGZ010000014">
    <property type="protein sequence ID" value="MFD1985318.1"/>
    <property type="molecule type" value="Genomic_DNA"/>
</dbReference>
<accession>A0ABW4UFF6</accession>
<evidence type="ECO:0000313" key="1">
    <source>
        <dbReference type="EMBL" id="MFD1985318.1"/>
    </source>
</evidence>
<reference evidence="2" key="1">
    <citation type="journal article" date="2019" name="Int. J. Syst. Evol. Microbiol.">
        <title>The Global Catalogue of Microorganisms (GCM) 10K type strain sequencing project: providing services to taxonomists for standard genome sequencing and annotation.</title>
        <authorList>
            <consortium name="The Broad Institute Genomics Platform"/>
            <consortium name="The Broad Institute Genome Sequencing Center for Infectious Disease"/>
            <person name="Wu L."/>
            <person name="Ma J."/>
        </authorList>
    </citation>
    <scope>NUCLEOTIDE SEQUENCE [LARGE SCALE GENOMIC DNA]</scope>
    <source>
        <strain evidence="2">CGMCC 1.16225</strain>
    </source>
</reference>